<evidence type="ECO:0000313" key="4">
    <source>
        <dbReference type="Proteomes" id="UP000239504"/>
    </source>
</evidence>
<proteinExistence type="predicted"/>
<feature type="region of interest" description="Disordered" evidence="1">
    <location>
        <begin position="416"/>
        <end position="470"/>
    </location>
</feature>
<reference evidence="3 4" key="1">
    <citation type="submission" date="2017-12" db="EMBL/GenBank/DDBJ databases">
        <authorList>
            <person name="Hurst M.R.H."/>
        </authorList>
    </citation>
    <scope>NUCLEOTIDE SEQUENCE [LARGE SCALE GENOMIC DNA]</scope>
    <source>
        <strain evidence="3 4">SY-3-19</strain>
    </source>
</reference>
<name>A0A2S7K0H3_9PROT</name>
<accession>A0A2S7K0H3</accession>
<dbReference type="OrthoDB" id="279005at2"/>
<protein>
    <recommendedName>
        <fullName evidence="2">MobA/VirD2-like nuclease domain-containing protein</fullName>
    </recommendedName>
</protein>
<organism evidence="3 4">
    <name type="scientific">Hyphococcus luteus</name>
    <dbReference type="NCBI Taxonomy" id="2058213"/>
    <lineage>
        <taxon>Bacteria</taxon>
        <taxon>Pseudomonadati</taxon>
        <taxon>Pseudomonadota</taxon>
        <taxon>Alphaproteobacteria</taxon>
        <taxon>Parvularculales</taxon>
        <taxon>Parvularculaceae</taxon>
        <taxon>Hyphococcus</taxon>
    </lineage>
</organism>
<dbReference type="AlphaFoldDB" id="A0A2S7K0H3"/>
<evidence type="ECO:0000259" key="2">
    <source>
        <dbReference type="Pfam" id="PF03432"/>
    </source>
</evidence>
<dbReference type="RefSeq" id="WP_104831235.1">
    <property type="nucleotide sequence ID" value="NZ_PJCH01000015.1"/>
</dbReference>
<dbReference type="Pfam" id="PF03432">
    <property type="entry name" value="Relaxase"/>
    <property type="match status" value="1"/>
</dbReference>
<dbReference type="InterPro" id="IPR005094">
    <property type="entry name" value="Endonuclease_MobA/VirD2"/>
</dbReference>
<evidence type="ECO:0000256" key="1">
    <source>
        <dbReference type="SAM" id="MobiDB-lite"/>
    </source>
</evidence>
<keyword evidence="4" id="KW-1185">Reference proteome</keyword>
<gene>
    <name evidence="3" type="ORF">CW354_16720</name>
</gene>
<dbReference type="Proteomes" id="UP000239504">
    <property type="component" value="Unassembled WGS sequence"/>
</dbReference>
<feature type="compositionally biased region" description="Basic and acidic residues" evidence="1">
    <location>
        <begin position="459"/>
        <end position="470"/>
    </location>
</feature>
<sequence length="470" mass="55128">MVPKLHKKGSSFKGAARYLLHDKGRASSSDRVVWTQARNLAVHDPQMAWRIMAATAMDQSRLKAQAGIKATGRKSDKPVLHFTLSWHPEEKDRLTQEQMKRAASGAIKALGAQDHQALVIAHNDDDHPHVHILLNRVNPEDGRMLSSSKEKLNLSRWAEAYEKERGKIYCEERVHNNEKRDRGEYTRGTKDQHRRLFDEIEKGRKIANDNRTAIEELRNRQRAADALLSQKGRDLTRKHASEWRGFDQKFVSERQAAREHVEKSRARMLNTLHEAYQPQWEDLHKRQVRERKTFKLRETKLTGRFQNAIEAARQSFKHPNQETRAKLGEAFKAIAFKGARYQTLLRRHKAESHALRREQRTKERGIVRNMKEVHSLSKARASLDYLARRDRLIKAQEKERIALRLEWRQRHAERRRDWHDLSRKSVPKEKLKSDYTRAAEGFAPSTEEAKARIKRRLREARDKDKGRDGR</sequence>
<feature type="compositionally biased region" description="Basic and acidic residues" evidence="1">
    <location>
        <begin position="416"/>
        <end position="437"/>
    </location>
</feature>
<feature type="domain" description="MobA/VirD2-like nuclease" evidence="2">
    <location>
        <begin position="33"/>
        <end position="166"/>
    </location>
</feature>
<evidence type="ECO:0000313" key="3">
    <source>
        <dbReference type="EMBL" id="PQA86023.1"/>
    </source>
</evidence>
<dbReference type="EMBL" id="PJCH01000015">
    <property type="protein sequence ID" value="PQA86023.1"/>
    <property type="molecule type" value="Genomic_DNA"/>
</dbReference>
<comment type="caution">
    <text evidence="3">The sequence shown here is derived from an EMBL/GenBank/DDBJ whole genome shotgun (WGS) entry which is preliminary data.</text>
</comment>